<feature type="region of interest" description="Disordered" evidence="1">
    <location>
        <begin position="286"/>
        <end position="404"/>
    </location>
</feature>
<dbReference type="OrthoDB" id="2405722at2759"/>
<keyword evidence="2" id="KW-0732">Signal</keyword>
<evidence type="ECO:0000256" key="2">
    <source>
        <dbReference type="SAM" id="SignalP"/>
    </source>
</evidence>
<gene>
    <name evidence="4" type="ORF">FHL15_004829</name>
</gene>
<evidence type="ECO:0000256" key="1">
    <source>
        <dbReference type="SAM" id="MobiDB-lite"/>
    </source>
</evidence>
<evidence type="ECO:0000313" key="5">
    <source>
        <dbReference type="Proteomes" id="UP000319160"/>
    </source>
</evidence>
<dbReference type="GO" id="GO:0033698">
    <property type="term" value="C:Rpd3L complex"/>
    <property type="evidence" value="ECO:0007669"/>
    <property type="project" value="TreeGrafter"/>
</dbReference>
<dbReference type="EMBL" id="VFLP01000023">
    <property type="protein sequence ID" value="TRX94362.1"/>
    <property type="molecule type" value="Genomic_DNA"/>
</dbReference>
<sequence length="558" mass="61715">MCWSLALLRLAVGVMGLKVTQVEGGFSGLSELSAAVVNAAQPDQTASPFSSDFDFPPLYEPENTESLLPINKANRLVSNTYRMANLSVPIAAVAKRLPGHGYGLPTCRLRRDDHGDEEGSEAEGICMLTERNLQIVNHAGYERAIICRNPPLIDNEGYEVDSDDDEENILDAIADAAEFNPHASIRLENILAPLTAVTDLPTHQTLSRPYTSKTLTELTVQACNTMHKENAALWKIKHLQTKLIGDHDWAPCELMVGPNDIEFFNDEPTDRPQGSIKSNGTIHTLERAQNETKPNGSPSTNGDGRLLNSNEVQPNSDSTEKADVAMIDVGPPSKVATGPNEEHDINQTSQRENMDQGMANSTTREADFQLQRGGRTVAQGGTHTSDSLAANGQPTNDSLAPGDPERINTKFTALNNEVARRTANEISRPVSVVSDSTNDLPIHPMFLPPRSALPDRDLGIPEGEAEDMRRLLQLIVQKQEEVCRGVKRLYEGLLRANRMRKTVLQWSKYEAHAGPNRDMSDGEDWYDKEEWGLEEDLKKGQDEEEDEPQTTKKTRNRR</sequence>
<feature type="chain" id="PRO_5022199356" description="Transcriptional regulatory protein RXT2 N-terminal domain-containing protein" evidence="2">
    <location>
        <begin position="17"/>
        <end position="558"/>
    </location>
</feature>
<feature type="domain" description="Transcriptional regulatory protein RXT2 N-terminal" evidence="3">
    <location>
        <begin position="134"/>
        <end position="246"/>
    </location>
</feature>
<evidence type="ECO:0000313" key="4">
    <source>
        <dbReference type="EMBL" id="TRX94362.1"/>
    </source>
</evidence>
<keyword evidence="5" id="KW-1185">Reference proteome</keyword>
<dbReference type="InterPro" id="IPR039602">
    <property type="entry name" value="Rxt2"/>
</dbReference>
<proteinExistence type="predicted"/>
<dbReference type="PANTHER" id="PTHR28232">
    <property type="entry name" value="TRANSCRIPTIONAL REGULATORY PROTEIN RXT2"/>
    <property type="match status" value="1"/>
</dbReference>
<dbReference type="Pfam" id="PF08595">
    <property type="entry name" value="RXT2_N"/>
    <property type="match status" value="1"/>
</dbReference>
<feature type="compositionally biased region" description="Polar residues" evidence="1">
    <location>
        <begin position="379"/>
        <end position="398"/>
    </location>
</feature>
<dbReference type="InterPro" id="IPR013904">
    <property type="entry name" value="RXT2_N"/>
</dbReference>
<feature type="signal peptide" evidence="2">
    <location>
        <begin position="1"/>
        <end position="16"/>
    </location>
</feature>
<feature type="region of interest" description="Disordered" evidence="1">
    <location>
        <begin position="510"/>
        <end position="558"/>
    </location>
</feature>
<feature type="compositionally biased region" description="Basic and acidic residues" evidence="1">
    <location>
        <begin position="528"/>
        <end position="541"/>
    </location>
</feature>
<accession>A0A553I2E2</accession>
<feature type="compositionally biased region" description="Polar residues" evidence="1">
    <location>
        <begin position="291"/>
        <end position="317"/>
    </location>
</feature>
<dbReference type="AlphaFoldDB" id="A0A553I2E2"/>
<dbReference type="PANTHER" id="PTHR28232:SF1">
    <property type="entry name" value="TRANSCRIPTIONAL REGULATORY PROTEIN RXT2"/>
    <property type="match status" value="1"/>
</dbReference>
<evidence type="ECO:0000259" key="3">
    <source>
        <dbReference type="Pfam" id="PF08595"/>
    </source>
</evidence>
<reference evidence="5" key="1">
    <citation type="submission" date="2019-06" db="EMBL/GenBank/DDBJ databases">
        <title>Draft genome sequence of the griseofulvin-producing fungus Xylaria cubensis strain G536.</title>
        <authorList>
            <person name="Mead M.E."/>
            <person name="Raja H.A."/>
            <person name="Steenwyk J.L."/>
            <person name="Knowles S.L."/>
            <person name="Oberlies N.H."/>
            <person name="Rokas A."/>
        </authorList>
    </citation>
    <scope>NUCLEOTIDE SEQUENCE [LARGE SCALE GENOMIC DNA]</scope>
    <source>
        <strain evidence="5">G536</strain>
    </source>
</reference>
<dbReference type="Proteomes" id="UP000319160">
    <property type="component" value="Unassembled WGS sequence"/>
</dbReference>
<dbReference type="STRING" id="2512241.A0A553I2E2"/>
<organism evidence="4 5">
    <name type="scientific">Xylaria flabelliformis</name>
    <dbReference type="NCBI Taxonomy" id="2512241"/>
    <lineage>
        <taxon>Eukaryota</taxon>
        <taxon>Fungi</taxon>
        <taxon>Dikarya</taxon>
        <taxon>Ascomycota</taxon>
        <taxon>Pezizomycotina</taxon>
        <taxon>Sordariomycetes</taxon>
        <taxon>Xylariomycetidae</taxon>
        <taxon>Xylariales</taxon>
        <taxon>Xylariaceae</taxon>
        <taxon>Xylaria</taxon>
    </lineage>
</organism>
<protein>
    <recommendedName>
        <fullName evidence="3">Transcriptional regulatory protein RXT2 N-terminal domain-containing protein</fullName>
    </recommendedName>
</protein>
<dbReference type="GO" id="GO:0005829">
    <property type="term" value="C:cytosol"/>
    <property type="evidence" value="ECO:0007669"/>
    <property type="project" value="TreeGrafter"/>
</dbReference>
<comment type="caution">
    <text evidence="4">The sequence shown here is derived from an EMBL/GenBank/DDBJ whole genome shotgun (WGS) entry which is preliminary data.</text>
</comment>
<name>A0A553I2E2_9PEZI</name>